<sequence length="136" mass="14763">MLFIAFQKATQQFIDIQNNLGSNDKLNEYITHRGSASFLVLPGVSKGGYLGETLLTKIIAMLITAAMVCNFGLLKSQAAEQQSISDVYSVITDAKSALSNNSISNDNKQKAIEQVVSAVKKLSLEDNSEVMLSNQM</sequence>
<feature type="domain" description="Dyp-type peroxidase C-terminal" evidence="1">
    <location>
        <begin position="1"/>
        <end position="44"/>
    </location>
</feature>
<evidence type="ECO:0000313" key="2">
    <source>
        <dbReference type="EMBL" id="SUK32124.1"/>
    </source>
</evidence>
<dbReference type="AlphaFoldDB" id="A0A380DKF9"/>
<dbReference type="InterPro" id="IPR011008">
    <property type="entry name" value="Dimeric_a/b-barrel"/>
</dbReference>
<gene>
    <name evidence="2" type="primary">fepC_3</name>
    <name evidence="2" type="ORF">NCTC5664_00371</name>
</gene>
<dbReference type="Pfam" id="PF20628">
    <property type="entry name" value="Dyp_perox_C"/>
    <property type="match status" value="1"/>
</dbReference>
<accession>A0A380DKF9</accession>
<dbReference type="EMBL" id="UHAQ01000002">
    <property type="protein sequence ID" value="SUK32124.1"/>
    <property type="molecule type" value="Genomic_DNA"/>
</dbReference>
<evidence type="ECO:0000313" key="3">
    <source>
        <dbReference type="Proteomes" id="UP000254502"/>
    </source>
</evidence>
<dbReference type="SUPFAM" id="SSF54909">
    <property type="entry name" value="Dimeric alpha+beta barrel"/>
    <property type="match status" value="1"/>
</dbReference>
<protein>
    <submittedName>
        <fullName evidence="2">High-affinity iron permease</fullName>
    </submittedName>
</protein>
<organism evidence="2 3">
    <name type="scientific">Staphylococcus aureus</name>
    <dbReference type="NCBI Taxonomy" id="1280"/>
    <lineage>
        <taxon>Bacteria</taxon>
        <taxon>Bacillati</taxon>
        <taxon>Bacillota</taxon>
        <taxon>Bacilli</taxon>
        <taxon>Bacillales</taxon>
        <taxon>Staphylococcaceae</taxon>
        <taxon>Staphylococcus</taxon>
    </lineage>
</organism>
<evidence type="ECO:0000259" key="1">
    <source>
        <dbReference type="Pfam" id="PF20628"/>
    </source>
</evidence>
<reference evidence="2 3" key="1">
    <citation type="submission" date="2018-06" db="EMBL/GenBank/DDBJ databases">
        <authorList>
            <consortium name="Pathogen Informatics"/>
            <person name="Doyle S."/>
        </authorList>
    </citation>
    <scope>NUCLEOTIDE SEQUENCE [LARGE SCALE GENOMIC DNA]</scope>
    <source>
        <strain evidence="2 3">NCTC5664</strain>
    </source>
</reference>
<name>A0A380DKF9_STAAU</name>
<proteinExistence type="predicted"/>
<dbReference type="InterPro" id="IPR048328">
    <property type="entry name" value="Dyp_perox_C"/>
</dbReference>
<dbReference type="Proteomes" id="UP000254502">
    <property type="component" value="Unassembled WGS sequence"/>
</dbReference>